<evidence type="ECO:0000313" key="3">
    <source>
        <dbReference type="Proteomes" id="UP000563601"/>
    </source>
</evidence>
<dbReference type="AlphaFoldDB" id="A0AA89PIF7"/>
<dbReference type="Pfam" id="PF00535">
    <property type="entry name" value="Glycos_transf_2"/>
    <property type="match status" value="1"/>
</dbReference>
<dbReference type="InterPro" id="IPR029044">
    <property type="entry name" value="Nucleotide-diphossugar_trans"/>
</dbReference>
<comment type="caution">
    <text evidence="2">The sequence shown here is derived from an EMBL/GenBank/DDBJ whole genome shotgun (WGS) entry which is preliminary data.</text>
</comment>
<dbReference type="InterPro" id="IPR050834">
    <property type="entry name" value="Glycosyltransf_2"/>
</dbReference>
<dbReference type="CDD" id="cd04196">
    <property type="entry name" value="GT_2_like_d"/>
    <property type="match status" value="1"/>
</dbReference>
<proteinExistence type="predicted"/>
<dbReference type="Proteomes" id="UP000563601">
    <property type="component" value="Unassembled WGS sequence"/>
</dbReference>
<dbReference type="PANTHER" id="PTHR43685:SF2">
    <property type="entry name" value="GLYCOSYLTRANSFERASE 2-LIKE DOMAIN-CONTAINING PROTEIN"/>
    <property type="match status" value="1"/>
</dbReference>
<reference evidence="2 3" key="1">
    <citation type="submission" date="2020-08" db="EMBL/GenBank/DDBJ databases">
        <title>Genomic Encyclopedia of Type Strains, Phase IV (KMG-IV): sequencing the most valuable type-strain genomes for metagenomic binning, comparative biology and taxonomic classification.</title>
        <authorList>
            <person name="Goeker M."/>
        </authorList>
    </citation>
    <scope>NUCLEOTIDE SEQUENCE [LARGE SCALE GENOMIC DNA]</scope>
    <source>
        <strain evidence="2 3">DSM 11525</strain>
    </source>
</reference>
<accession>A0AA89PIF7</accession>
<gene>
    <name evidence="2" type="ORF">HNQ53_000792</name>
</gene>
<name>A0AA89PIF7_9GAMM</name>
<evidence type="ECO:0000259" key="1">
    <source>
        <dbReference type="Pfam" id="PF00535"/>
    </source>
</evidence>
<dbReference type="PANTHER" id="PTHR43685">
    <property type="entry name" value="GLYCOSYLTRANSFERASE"/>
    <property type="match status" value="1"/>
</dbReference>
<dbReference type="RefSeq" id="WP_202620673.1">
    <property type="nucleotide sequence ID" value="NZ_CP047491.1"/>
</dbReference>
<evidence type="ECO:0000313" key="2">
    <source>
        <dbReference type="EMBL" id="MBB5210604.1"/>
    </source>
</evidence>
<protein>
    <submittedName>
        <fullName evidence="2">Glycosyltransferase involved in cell wall biosynthesis</fullName>
    </submittedName>
</protein>
<sequence>MSADAAKKNDQKSVAILMATCNGERFLSEQLDSLASQTVTKLDLWISDDGSKDRTKVILEEAARNWKKGKVRISEGPKQGFVENFRSLMIDPSIDADFYAFSDQDDIWDEDKLAVATEWLSAQPDTIPALYCSRTRTVSENGVTIGYSPLFKKVPSFRNAIVQSIAGANTMVMNRAARDVIARASQNSTFVSHDWWCYLIVSGVGGRVFYSPEAKIGYRQHQNNLVGENRSLKAKYNRLKRLIGGGFQGWNRLNLENLEKCKHLLSEDAYSTLAMVRNCQGTCVHHRLLSLLRSGVYRQTGIDQAALIFACAIRGL</sequence>
<dbReference type="SUPFAM" id="SSF53448">
    <property type="entry name" value="Nucleotide-diphospho-sugar transferases"/>
    <property type="match status" value="1"/>
</dbReference>
<dbReference type="EMBL" id="JACHHR010000001">
    <property type="protein sequence ID" value="MBB5210604.1"/>
    <property type="molecule type" value="Genomic_DNA"/>
</dbReference>
<feature type="domain" description="Glycosyltransferase 2-like" evidence="1">
    <location>
        <begin position="16"/>
        <end position="143"/>
    </location>
</feature>
<organism evidence="2 3">
    <name type="scientific">Microbulbifer hydrolyticus</name>
    <dbReference type="NCBI Taxonomy" id="48074"/>
    <lineage>
        <taxon>Bacteria</taxon>
        <taxon>Pseudomonadati</taxon>
        <taxon>Pseudomonadota</taxon>
        <taxon>Gammaproteobacteria</taxon>
        <taxon>Cellvibrionales</taxon>
        <taxon>Microbulbiferaceae</taxon>
        <taxon>Microbulbifer</taxon>
    </lineage>
</organism>
<dbReference type="Gene3D" id="3.90.550.10">
    <property type="entry name" value="Spore Coat Polysaccharide Biosynthesis Protein SpsA, Chain A"/>
    <property type="match status" value="1"/>
</dbReference>
<dbReference type="InterPro" id="IPR001173">
    <property type="entry name" value="Glyco_trans_2-like"/>
</dbReference>